<dbReference type="Pfam" id="PF00512">
    <property type="entry name" value="HisKA"/>
    <property type="match status" value="1"/>
</dbReference>
<dbReference type="InterPro" id="IPR036097">
    <property type="entry name" value="HisK_dim/P_sf"/>
</dbReference>
<keyword evidence="8" id="KW-0472">Membrane</keyword>
<proteinExistence type="predicted"/>
<evidence type="ECO:0000313" key="11">
    <source>
        <dbReference type="Proteomes" id="UP001368500"/>
    </source>
</evidence>
<keyword evidence="3" id="KW-0597">Phosphoprotein</keyword>
<evidence type="ECO:0000256" key="1">
    <source>
        <dbReference type="ARBA" id="ARBA00000085"/>
    </source>
</evidence>
<dbReference type="Gene3D" id="3.30.450.20">
    <property type="entry name" value="PAS domain"/>
    <property type="match status" value="1"/>
</dbReference>
<feature type="compositionally biased region" description="Low complexity" evidence="7">
    <location>
        <begin position="239"/>
        <end position="256"/>
    </location>
</feature>
<dbReference type="CDD" id="cd16922">
    <property type="entry name" value="HATPase_EvgS-ArcB-TorS-like"/>
    <property type="match status" value="1"/>
</dbReference>
<dbReference type="EMBL" id="JBBUTF010000016">
    <property type="protein sequence ID" value="MEK8027692.1"/>
    <property type="molecule type" value="Genomic_DNA"/>
</dbReference>
<evidence type="ECO:0000259" key="9">
    <source>
        <dbReference type="PROSITE" id="PS50109"/>
    </source>
</evidence>
<keyword evidence="4" id="KW-0808">Transferase</keyword>
<dbReference type="InterPro" id="IPR005467">
    <property type="entry name" value="His_kinase_dom"/>
</dbReference>
<keyword evidence="6" id="KW-0175">Coiled coil</keyword>
<reference evidence="10 11" key="1">
    <citation type="submission" date="2024-04" db="EMBL/GenBank/DDBJ databases">
        <title>Novel species of the genus Ideonella isolated from streams.</title>
        <authorList>
            <person name="Lu H."/>
        </authorList>
    </citation>
    <scope>NUCLEOTIDE SEQUENCE [LARGE SCALE GENOMIC DNA]</scope>
    <source>
        <strain evidence="10 11">BYS139W</strain>
    </source>
</reference>
<feature type="coiled-coil region" evidence="6">
    <location>
        <begin position="382"/>
        <end position="409"/>
    </location>
</feature>
<evidence type="ECO:0000256" key="6">
    <source>
        <dbReference type="SAM" id="Coils"/>
    </source>
</evidence>
<keyword evidence="10" id="KW-0067">ATP-binding</keyword>
<sequence length="661" mass="71143">MPPRHALRMLVLGVGAGLALVCLFVALHLWLRLEQADEEGRQAAQRAALGLENTLLSQVLAVDVALQAASDEFQGARRDGSFRAADWVEWLDSWRGRLRLEALRATDETGLVRWGAGAEQVQGLRVDDRPYFRQLRDQPGSTLVIGRPLRSVISGRTVLPLARALRDAEGRFAGMVYAFIAVEPLASALSASIGHEAELLVYDAEGWPLLQRPTPLRSDDGPQPLQAPGAMPAPPPVMPTTATTTATAATTSSAPPHRGMAGDLASPVDGAGSDTGLAATMRAPADWIDAAALRAWMARGGAGTLQLLHTDAAPARHVATRQVGRYPLWVASAVPRERFRHQVARDALPGLVLLALLGITALCMGQLLWRAWLRREHTHVELVLAHRRLQQVRQEAEAARQSAERASRAKSVFLAVMSHEMRTPLNGVMGFAHVGRRDPACGPRAQQLFQRILDSGQTLLQLINDVLDFSRIEAGKLSLQTQTVDLMPLLQRVRDTVQPQLAPGVQLRLETPPDTPLALSTDPLRLEQVLLNLMSNAAKFTPQGEVVLRAALGAARDDGTAPSGAGAAAAAADPAATDGLWLEVRDTGIGIAHDQIDRLFEPFEQGERERMTRQTGTGLGLAITRRLVQAMGGRIQVSSAPGAGSRFAVWLPLRRPDGGAA</sequence>
<keyword evidence="8" id="KW-0812">Transmembrane</keyword>
<feature type="region of interest" description="Disordered" evidence="7">
    <location>
        <begin position="212"/>
        <end position="259"/>
    </location>
</feature>
<evidence type="ECO:0000313" key="10">
    <source>
        <dbReference type="EMBL" id="MEK8027692.1"/>
    </source>
</evidence>
<dbReference type="PANTHER" id="PTHR43047:SF78">
    <property type="entry name" value="SENSORY_REGULATORY PROTEIN RPFC"/>
    <property type="match status" value="1"/>
</dbReference>
<dbReference type="InterPro" id="IPR003661">
    <property type="entry name" value="HisK_dim/P_dom"/>
</dbReference>
<dbReference type="SMART" id="SM00387">
    <property type="entry name" value="HATPase_c"/>
    <property type="match status" value="1"/>
</dbReference>
<dbReference type="SMART" id="SM00388">
    <property type="entry name" value="HisKA"/>
    <property type="match status" value="1"/>
</dbReference>
<keyword evidence="10" id="KW-0547">Nucleotide-binding</keyword>
<keyword evidence="5" id="KW-0418">Kinase</keyword>
<dbReference type="InterPro" id="IPR004358">
    <property type="entry name" value="Sig_transdc_His_kin-like_C"/>
</dbReference>
<dbReference type="PROSITE" id="PS50109">
    <property type="entry name" value="HIS_KIN"/>
    <property type="match status" value="1"/>
</dbReference>
<dbReference type="Gene3D" id="1.10.287.130">
    <property type="match status" value="1"/>
</dbReference>
<dbReference type="SUPFAM" id="SSF55874">
    <property type="entry name" value="ATPase domain of HSP90 chaperone/DNA topoisomerase II/histidine kinase"/>
    <property type="match status" value="1"/>
</dbReference>
<evidence type="ECO:0000256" key="3">
    <source>
        <dbReference type="ARBA" id="ARBA00022553"/>
    </source>
</evidence>
<evidence type="ECO:0000256" key="8">
    <source>
        <dbReference type="SAM" id="Phobius"/>
    </source>
</evidence>
<accession>A0ABU9BFJ4</accession>
<keyword evidence="8" id="KW-1133">Transmembrane helix</keyword>
<dbReference type="CDD" id="cd12914">
    <property type="entry name" value="PDC1_DGC_like"/>
    <property type="match status" value="1"/>
</dbReference>
<dbReference type="InterPro" id="IPR036890">
    <property type="entry name" value="HATPase_C_sf"/>
</dbReference>
<dbReference type="RefSeq" id="WP_341375476.1">
    <property type="nucleotide sequence ID" value="NZ_JBBUTF010000016.1"/>
</dbReference>
<protein>
    <recommendedName>
        <fullName evidence="2">histidine kinase</fullName>
        <ecNumber evidence="2">2.7.13.3</ecNumber>
    </recommendedName>
</protein>
<evidence type="ECO:0000256" key="4">
    <source>
        <dbReference type="ARBA" id="ARBA00022679"/>
    </source>
</evidence>
<evidence type="ECO:0000256" key="2">
    <source>
        <dbReference type="ARBA" id="ARBA00012438"/>
    </source>
</evidence>
<feature type="transmembrane region" description="Helical" evidence="8">
    <location>
        <begin position="347"/>
        <end position="369"/>
    </location>
</feature>
<dbReference type="CDD" id="cd00082">
    <property type="entry name" value="HisKA"/>
    <property type="match status" value="1"/>
</dbReference>
<feature type="domain" description="Histidine kinase" evidence="9">
    <location>
        <begin position="416"/>
        <end position="655"/>
    </location>
</feature>
<evidence type="ECO:0000256" key="7">
    <source>
        <dbReference type="SAM" id="MobiDB-lite"/>
    </source>
</evidence>
<dbReference type="PANTHER" id="PTHR43047">
    <property type="entry name" value="TWO-COMPONENT HISTIDINE PROTEIN KINASE"/>
    <property type="match status" value="1"/>
</dbReference>
<gene>
    <name evidence="10" type="ORF">AACH11_17135</name>
</gene>
<name>A0ABU9BFJ4_9BURK</name>
<evidence type="ECO:0000256" key="5">
    <source>
        <dbReference type="ARBA" id="ARBA00022777"/>
    </source>
</evidence>
<dbReference type="Pfam" id="PF02518">
    <property type="entry name" value="HATPase_c"/>
    <property type="match status" value="1"/>
</dbReference>
<dbReference type="Proteomes" id="UP001368500">
    <property type="component" value="Unassembled WGS sequence"/>
</dbReference>
<dbReference type="Gene3D" id="3.30.565.10">
    <property type="entry name" value="Histidine kinase-like ATPase, C-terminal domain"/>
    <property type="match status" value="1"/>
</dbReference>
<dbReference type="GO" id="GO:0005524">
    <property type="term" value="F:ATP binding"/>
    <property type="evidence" value="ECO:0007669"/>
    <property type="project" value="UniProtKB-KW"/>
</dbReference>
<keyword evidence="11" id="KW-1185">Reference proteome</keyword>
<dbReference type="EC" id="2.7.13.3" evidence="2"/>
<dbReference type="SUPFAM" id="SSF47384">
    <property type="entry name" value="Homodimeric domain of signal transducing histidine kinase"/>
    <property type="match status" value="1"/>
</dbReference>
<comment type="catalytic activity">
    <reaction evidence="1">
        <text>ATP + protein L-histidine = ADP + protein N-phospho-L-histidine.</text>
        <dbReference type="EC" id="2.7.13.3"/>
    </reaction>
</comment>
<organism evidence="10 11">
    <name type="scientific">Pseudaquabacterium rugosum</name>
    <dbReference type="NCBI Taxonomy" id="2984194"/>
    <lineage>
        <taxon>Bacteria</taxon>
        <taxon>Pseudomonadati</taxon>
        <taxon>Pseudomonadota</taxon>
        <taxon>Betaproteobacteria</taxon>
        <taxon>Burkholderiales</taxon>
        <taxon>Sphaerotilaceae</taxon>
        <taxon>Pseudaquabacterium</taxon>
    </lineage>
</organism>
<feature type="transmembrane region" description="Helical" evidence="8">
    <location>
        <begin position="6"/>
        <end position="31"/>
    </location>
</feature>
<comment type="caution">
    <text evidence="10">The sequence shown here is derived from an EMBL/GenBank/DDBJ whole genome shotgun (WGS) entry which is preliminary data.</text>
</comment>
<dbReference type="PRINTS" id="PR00344">
    <property type="entry name" value="BCTRLSENSOR"/>
</dbReference>
<dbReference type="InterPro" id="IPR003594">
    <property type="entry name" value="HATPase_dom"/>
</dbReference>